<sequence length="467" mass="52022">MAGAASPSPQRHLDTAEEFQYSSPPTDAQCRGRPRSRGRSGGHSGSSCRGASRRCSRSCSRSTERARRSSSFQPRFTSKPWDVSSGPTRSRSHTPTTSNSKNLTLSWADKARGRSESPRGDESNCGSPHASELDEMRRANEQLRKENAQLKHEMRTLAAEMAEIRKLVSSPPSAQPAPAPVTMHTSEALHRSSVTKRQAVENAQEEEAVYLLSELKDSFVSDIQEAVVHPKMRLGALSERISKLEEVDARRYPDSQHLRNNDRRDFAQQLIESRVQKPNESVAMFAEDMARLFGRADLDMPEAKKLRRLMRGVKEQLFASLLRNPPTTIAEFIEEATAIERALQQRCRYYDRPNGASISVSALTAGSEGSHRELIREVVREEIRNFLVTPQERAMASAGEVVRQEIRQAFFQPESLPAQRSINYAAATRRLSPVPHNSSALVHSYNALAPPVYNPPPPPPPPTTTTP</sequence>
<reference evidence="2" key="1">
    <citation type="journal article" date="2020" name="Cell">
        <title>Large-Scale Comparative Analyses of Tick Genomes Elucidate Their Genetic Diversity and Vector Capacities.</title>
        <authorList>
            <consortium name="Tick Genome and Microbiome Consortium (TIGMIC)"/>
            <person name="Jia N."/>
            <person name="Wang J."/>
            <person name="Shi W."/>
            <person name="Du L."/>
            <person name="Sun Y."/>
            <person name="Zhan W."/>
            <person name="Jiang J.F."/>
            <person name="Wang Q."/>
            <person name="Zhang B."/>
            <person name="Ji P."/>
            <person name="Bell-Sakyi L."/>
            <person name="Cui X.M."/>
            <person name="Yuan T.T."/>
            <person name="Jiang B.G."/>
            <person name="Yang W.F."/>
            <person name="Lam T.T."/>
            <person name="Chang Q.C."/>
            <person name="Ding S.J."/>
            <person name="Wang X.J."/>
            <person name="Zhu J.G."/>
            <person name="Ruan X.D."/>
            <person name="Zhao L."/>
            <person name="Wei J.T."/>
            <person name="Ye R.Z."/>
            <person name="Que T.C."/>
            <person name="Du C.H."/>
            <person name="Zhou Y.H."/>
            <person name="Cheng J.X."/>
            <person name="Dai P.F."/>
            <person name="Guo W.B."/>
            <person name="Han X.H."/>
            <person name="Huang E.J."/>
            <person name="Li L.F."/>
            <person name="Wei W."/>
            <person name="Gao Y.C."/>
            <person name="Liu J.Z."/>
            <person name="Shao H.Z."/>
            <person name="Wang X."/>
            <person name="Wang C.C."/>
            <person name="Yang T.C."/>
            <person name="Huo Q.B."/>
            <person name="Li W."/>
            <person name="Chen H.Y."/>
            <person name="Chen S.E."/>
            <person name="Zhou L.G."/>
            <person name="Ni X.B."/>
            <person name="Tian J.H."/>
            <person name="Sheng Y."/>
            <person name="Liu T."/>
            <person name="Pan Y.S."/>
            <person name="Xia L.Y."/>
            <person name="Li J."/>
            <person name="Zhao F."/>
            <person name="Cao W.C."/>
        </authorList>
    </citation>
    <scope>NUCLEOTIDE SEQUENCE</scope>
    <source>
        <strain evidence="2">Rmic-2018</strain>
    </source>
</reference>
<feature type="compositionally biased region" description="Pro residues" evidence="1">
    <location>
        <begin position="452"/>
        <end position="467"/>
    </location>
</feature>
<feature type="region of interest" description="Disordered" evidence="1">
    <location>
        <begin position="1"/>
        <end position="134"/>
    </location>
</feature>
<name>A0A9J6DPD5_RHIMP</name>
<proteinExistence type="predicted"/>
<dbReference type="AlphaFoldDB" id="A0A9J6DPD5"/>
<comment type="caution">
    <text evidence="2">The sequence shown here is derived from an EMBL/GenBank/DDBJ whole genome shotgun (WGS) entry which is preliminary data.</text>
</comment>
<keyword evidence="3" id="KW-1185">Reference proteome</keyword>
<dbReference type="VEuPathDB" id="VectorBase:LOC119169549"/>
<protein>
    <submittedName>
        <fullName evidence="2">Uncharacterized protein</fullName>
    </submittedName>
</protein>
<feature type="compositionally biased region" description="Basic and acidic residues" evidence="1">
    <location>
        <begin position="109"/>
        <end position="122"/>
    </location>
</feature>
<accession>A0A9J6DPD5</accession>
<dbReference type="VEuPathDB" id="VectorBase:LOC119172852"/>
<feature type="compositionally biased region" description="Low complexity" evidence="1">
    <location>
        <begin position="84"/>
        <end position="100"/>
    </location>
</feature>
<organism evidence="2 3">
    <name type="scientific">Rhipicephalus microplus</name>
    <name type="common">Cattle tick</name>
    <name type="synonym">Boophilus microplus</name>
    <dbReference type="NCBI Taxonomy" id="6941"/>
    <lineage>
        <taxon>Eukaryota</taxon>
        <taxon>Metazoa</taxon>
        <taxon>Ecdysozoa</taxon>
        <taxon>Arthropoda</taxon>
        <taxon>Chelicerata</taxon>
        <taxon>Arachnida</taxon>
        <taxon>Acari</taxon>
        <taxon>Parasitiformes</taxon>
        <taxon>Ixodida</taxon>
        <taxon>Ixodoidea</taxon>
        <taxon>Ixodidae</taxon>
        <taxon>Rhipicephalinae</taxon>
        <taxon>Rhipicephalus</taxon>
        <taxon>Boophilus</taxon>
    </lineage>
</organism>
<gene>
    <name evidence="2" type="ORF">HPB51_016663</name>
</gene>
<reference evidence="2" key="2">
    <citation type="submission" date="2021-09" db="EMBL/GenBank/DDBJ databases">
        <authorList>
            <person name="Jia N."/>
            <person name="Wang J."/>
            <person name="Shi W."/>
            <person name="Du L."/>
            <person name="Sun Y."/>
            <person name="Zhan W."/>
            <person name="Jiang J."/>
            <person name="Wang Q."/>
            <person name="Zhang B."/>
            <person name="Ji P."/>
            <person name="Sakyi L.B."/>
            <person name="Cui X."/>
            <person name="Yuan T."/>
            <person name="Jiang B."/>
            <person name="Yang W."/>
            <person name="Lam T.T.-Y."/>
            <person name="Chang Q."/>
            <person name="Ding S."/>
            <person name="Wang X."/>
            <person name="Zhu J."/>
            <person name="Ruan X."/>
            <person name="Zhao L."/>
            <person name="Wei J."/>
            <person name="Que T."/>
            <person name="Du C."/>
            <person name="Cheng J."/>
            <person name="Dai P."/>
            <person name="Han X."/>
            <person name="Huang E."/>
            <person name="Gao Y."/>
            <person name="Liu J."/>
            <person name="Shao H."/>
            <person name="Ye R."/>
            <person name="Li L."/>
            <person name="Wei W."/>
            <person name="Wang X."/>
            <person name="Wang C."/>
            <person name="Huo Q."/>
            <person name="Li W."/>
            <person name="Guo W."/>
            <person name="Chen H."/>
            <person name="Chen S."/>
            <person name="Zhou L."/>
            <person name="Zhou L."/>
            <person name="Ni X."/>
            <person name="Tian J."/>
            <person name="Zhou Y."/>
            <person name="Sheng Y."/>
            <person name="Liu T."/>
            <person name="Pan Y."/>
            <person name="Xia L."/>
            <person name="Li J."/>
            <person name="Zhao F."/>
            <person name="Cao W."/>
        </authorList>
    </citation>
    <scope>NUCLEOTIDE SEQUENCE</scope>
    <source>
        <strain evidence="2">Rmic-2018</strain>
        <tissue evidence="2">Larvae</tissue>
    </source>
</reference>
<dbReference type="EMBL" id="JABSTU010000008">
    <property type="protein sequence ID" value="KAH8023768.1"/>
    <property type="molecule type" value="Genomic_DNA"/>
</dbReference>
<dbReference type="Proteomes" id="UP000821866">
    <property type="component" value="Chromosome 6"/>
</dbReference>
<evidence type="ECO:0000256" key="1">
    <source>
        <dbReference type="SAM" id="MobiDB-lite"/>
    </source>
</evidence>
<evidence type="ECO:0000313" key="2">
    <source>
        <dbReference type="EMBL" id="KAH8023768.1"/>
    </source>
</evidence>
<evidence type="ECO:0000313" key="3">
    <source>
        <dbReference type="Proteomes" id="UP000821866"/>
    </source>
</evidence>
<feature type="region of interest" description="Disordered" evidence="1">
    <location>
        <begin position="448"/>
        <end position="467"/>
    </location>
</feature>